<name>A0A9W8LNQ1_9FUNG</name>
<dbReference type="InterPro" id="IPR013885">
    <property type="entry name" value="DUF1764_euk"/>
</dbReference>
<reference evidence="2" key="1">
    <citation type="submission" date="2022-07" db="EMBL/GenBank/DDBJ databases">
        <title>Phylogenomic reconstructions and comparative analyses of Kickxellomycotina fungi.</title>
        <authorList>
            <person name="Reynolds N.K."/>
            <person name="Stajich J.E."/>
            <person name="Barry K."/>
            <person name="Grigoriev I.V."/>
            <person name="Crous P."/>
            <person name="Smith M.E."/>
        </authorList>
    </citation>
    <scope>NUCLEOTIDE SEQUENCE</scope>
    <source>
        <strain evidence="2">NRRL 1565</strain>
    </source>
</reference>
<comment type="caution">
    <text evidence="2">The sequence shown here is derived from an EMBL/GenBank/DDBJ whole genome shotgun (WGS) entry which is preliminary data.</text>
</comment>
<evidence type="ECO:0000256" key="1">
    <source>
        <dbReference type="SAM" id="MobiDB-lite"/>
    </source>
</evidence>
<dbReference type="PANTHER" id="PTHR34066:SF1">
    <property type="entry name" value="DUF1764 FAMILY PROTEIN"/>
    <property type="match status" value="1"/>
</dbReference>
<dbReference type="OrthoDB" id="20835at2759"/>
<evidence type="ECO:0000313" key="2">
    <source>
        <dbReference type="EMBL" id="KAJ2793877.1"/>
    </source>
</evidence>
<dbReference type="Pfam" id="PF08576">
    <property type="entry name" value="DUF1764"/>
    <property type="match status" value="1"/>
</dbReference>
<accession>A0A9W8LNQ1</accession>
<evidence type="ECO:0008006" key="4">
    <source>
        <dbReference type="Google" id="ProtNLM"/>
    </source>
</evidence>
<protein>
    <recommendedName>
        <fullName evidence="4">DUF1764-domain-containing protein</fullName>
    </recommendedName>
</protein>
<dbReference type="EMBL" id="JANBUO010002734">
    <property type="protein sequence ID" value="KAJ2793877.1"/>
    <property type="molecule type" value="Genomic_DNA"/>
</dbReference>
<feature type="compositionally biased region" description="Low complexity" evidence="1">
    <location>
        <begin position="16"/>
        <end position="28"/>
    </location>
</feature>
<gene>
    <name evidence="2" type="ORF">H4R20_006405</name>
</gene>
<keyword evidence="3" id="KW-1185">Reference proteome</keyword>
<evidence type="ECO:0000313" key="3">
    <source>
        <dbReference type="Proteomes" id="UP001140094"/>
    </source>
</evidence>
<proteinExistence type="predicted"/>
<organism evidence="2 3">
    <name type="scientific">Coemansia guatemalensis</name>
    <dbReference type="NCBI Taxonomy" id="2761395"/>
    <lineage>
        <taxon>Eukaryota</taxon>
        <taxon>Fungi</taxon>
        <taxon>Fungi incertae sedis</taxon>
        <taxon>Zoopagomycota</taxon>
        <taxon>Kickxellomycotina</taxon>
        <taxon>Kickxellomycetes</taxon>
        <taxon>Kickxellales</taxon>
        <taxon>Kickxellaceae</taxon>
        <taxon>Coemansia</taxon>
    </lineage>
</organism>
<dbReference type="Proteomes" id="UP001140094">
    <property type="component" value="Unassembled WGS sequence"/>
</dbReference>
<feature type="compositionally biased region" description="Basic and acidic residues" evidence="1">
    <location>
        <begin position="90"/>
        <end position="104"/>
    </location>
</feature>
<feature type="compositionally biased region" description="Polar residues" evidence="1">
    <location>
        <begin position="44"/>
        <end position="68"/>
    </location>
</feature>
<dbReference type="AlphaFoldDB" id="A0A9W8LNQ1"/>
<feature type="region of interest" description="Disordered" evidence="1">
    <location>
        <begin position="1"/>
        <end position="104"/>
    </location>
</feature>
<dbReference type="PANTHER" id="PTHR34066">
    <property type="entry name" value="GROWTH FACTOR 2"/>
    <property type="match status" value="1"/>
</dbReference>
<sequence length="139" mass="14956">MSSKVASGKIKKRKAPAPSSKTKPTTVKNTKKSSEIDDIFAAQPQPNNAEAGKSITQSKSLPVASNTPKAVKVVNATDVGKATKPQKQPPPKDDSFADSRGKNSKYTEDGLRVFYMDDLRIGEGEGDSELCPFDCQCCY</sequence>